<name>A0A0U1ZIT4_9HYME</name>
<dbReference type="AlphaFoldDB" id="A0A0U1ZIT4"/>
<gene>
    <name evidence="1" type="primary">lef-9</name>
</gene>
<dbReference type="EMBL" id="KP972599">
    <property type="protein sequence ID" value="AJZ73131.1"/>
    <property type="molecule type" value="Genomic_DNA"/>
</dbReference>
<evidence type="ECO:0000313" key="1">
    <source>
        <dbReference type="EMBL" id="AJZ73131.1"/>
    </source>
</evidence>
<proteinExistence type="predicted"/>
<reference evidence="1" key="1">
    <citation type="journal article" date="2015" name="Sci. Adv.">
        <title>Recurrent DNA virus domestication leading to different parasite virulence strategies.</title>
        <authorList>
            <person name="Pichon A."/>
            <person name="Bezier A."/>
            <person name="Urbach S."/>
            <person name="Aury J.M."/>
            <person name="Jouan V."/>
            <person name="Ravallec M."/>
            <person name="Guy J."/>
            <person name="Cousserans F."/>
            <person name="Theze J."/>
            <person name="Gauthier J."/>
            <person name="Demettre E."/>
            <person name="Schmieder S."/>
            <person name="Wurmser F."/>
            <person name="Sibut V."/>
            <person name="Poirie M."/>
            <person name="Colinet D."/>
            <person name="da Silva C."/>
            <person name="Couloux A."/>
            <person name="Barbe V."/>
            <person name="Drezen J.M."/>
            <person name="Volkoff A.N."/>
        </authorList>
    </citation>
    <scope>NUCLEOTIDE SEQUENCE</scope>
</reference>
<dbReference type="OrthoDB" id="7645575at2759"/>
<sequence>MDNNGNPASDFKASDGNIGEVAKPLFLTHKIRIDRLSKRYNVHDFQLRDHLLTAQDIYTSRCKCVHTHNKKRCPFVTVAFCEKCQVANRRFINYRSLLFHRDIQQCHLYECCVHIHEPPCNRCLGCKTRHTCLVQQPFECTFTTHAVCTKHDPARFTKPTASSEFLYEHMYNTRMPIFYFCQCHKHEHISISPTTMLELGVPCYIQTYKCCDKALLVTEFDSSFILTTTKLISLNSGTMAQRLVNAEYVIFDPSIWREQSVNHFISLLRAFVSMPELVLERYKRFESSNFVVSNVKAYRSGKLSIIRTSITGFETKGIYQTSTISCTLHYSEVLIPRKIYELMRFDYDLNLVAVKRDPSIKQTCTFVCRAIENPDPEVDTIVIPDAIAKPLNQDQDGDKNGVYVLPIVTANGYHRAESFLHKLAKLELAMAFRRKLTLIATPRYSFSENNLMLMRRKASELSQCSEFFRTTAQYGTKFMLEVGCAYMEREYDEFCRLLLKINDSDEREVVTVDDIALLTDKLPAVVQSGAKGDKETLVTLFDNICNDFTLFDKKRAMIDQMNRYISSSKDLSQIGRKQFISLYATHDLVALLGTLFLNKVFIADYKPFASAGTFMFNQASLDMFIADLERL</sequence>
<organism evidence="1">
    <name type="scientific">Venturia canescens</name>
    <dbReference type="NCBI Taxonomy" id="32260"/>
    <lineage>
        <taxon>Eukaryota</taxon>
        <taxon>Metazoa</taxon>
        <taxon>Ecdysozoa</taxon>
        <taxon>Arthropoda</taxon>
        <taxon>Hexapoda</taxon>
        <taxon>Insecta</taxon>
        <taxon>Pterygota</taxon>
        <taxon>Neoptera</taxon>
        <taxon>Endopterygota</taxon>
        <taxon>Hymenoptera</taxon>
        <taxon>Apocrita</taxon>
        <taxon>Ichneumonoidea</taxon>
        <taxon>Ichneumonidae</taxon>
        <taxon>Campopleginae</taxon>
        <taxon>Dusona group</taxon>
        <taxon>Venturia</taxon>
    </lineage>
</organism>
<protein>
    <submittedName>
        <fullName evidence="1">Lef-9</fullName>
    </submittedName>
</protein>
<accession>A0A0U1ZIT4</accession>